<evidence type="ECO:0000313" key="2">
    <source>
        <dbReference type="Proteomes" id="UP001601627"/>
    </source>
</evidence>
<name>A0ABW6QCJ8_9ACTN</name>
<comment type="caution">
    <text evidence="1">The sequence shown here is derived from an EMBL/GenBank/DDBJ whole genome shotgun (WGS) entry which is preliminary data.</text>
</comment>
<keyword evidence="2" id="KW-1185">Reference proteome</keyword>
<proteinExistence type="predicted"/>
<accession>A0ABW6QCJ8</accession>
<dbReference type="EMBL" id="JBHVZQ010000029">
    <property type="protein sequence ID" value="MFF1276940.1"/>
    <property type="molecule type" value="Genomic_DNA"/>
</dbReference>
<organism evidence="1 2">
    <name type="scientific">Streptomyces marokkonensis</name>
    <dbReference type="NCBI Taxonomy" id="324855"/>
    <lineage>
        <taxon>Bacteria</taxon>
        <taxon>Bacillati</taxon>
        <taxon>Actinomycetota</taxon>
        <taxon>Actinomycetes</taxon>
        <taxon>Kitasatosporales</taxon>
        <taxon>Streptomycetaceae</taxon>
        <taxon>Streptomyces</taxon>
    </lineage>
</organism>
<dbReference type="Proteomes" id="UP001601627">
    <property type="component" value="Unassembled WGS sequence"/>
</dbReference>
<sequence>MESTRIAEQAEETGAPLTVAEQEQAAYALRELARRAGDPKAQRVPQEQLEMVRPFFELGWAMGVRSGHTGPAMADVPVDRVTVARAFVLLRVARMADPMVVAVARSLDPQHAGPVLWQKVDYHGSLTSRHGRYWVSAIHAHADPFGEAPGLRYDLCEMRGVVPVPVVTNVRRVSITPLPEYRTME</sequence>
<gene>
    <name evidence="1" type="ORF">ACFVZC_26555</name>
</gene>
<dbReference type="RefSeq" id="WP_388238379.1">
    <property type="nucleotide sequence ID" value="NZ_JBHVZQ010000029.1"/>
</dbReference>
<evidence type="ECO:0000313" key="1">
    <source>
        <dbReference type="EMBL" id="MFF1276940.1"/>
    </source>
</evidence>
<protein>
    <submittedName>
        <fullName evidence="1">Uncharacterized protein</fullName>
    </submittedName>
</protein>
<reference evidence="1 2" key="1">
    <citation type="submission" date="2024-09" db="EMBL/GenBank/DDBJ databases">
        <title>The Natural Products Discovery Center: Release of the First 8490 Sequenced Strains for Exploring Actinobacteria Biosynthetic Diversity.</title>
        <authorList>
            <person name="Kalkreuter E."/>
            <person name="Kautsar S.A."/>
            <person name="Yang D."/>
            <person name="Bader C.D."/>
            <person name="Teijaro C.N."/>
            <person name="Fluegel L."/>
            <person name="Davis C.M."/>
            <person name="Simpson J.R."/>
            <person name="Lauterbach L."/>
            <person name="Steele A.D."/>
            <person name="Gui C."/>
            <person name="Meng S."/>
            <person name="Li G."/>
            <person name="Viehrig K."/>
            <person name="Ye F."/>
            <person name="Su P."/>
            <person name="Kiefer A.F."/>
            <person name="Nichols A."/>
            <person name="Cepeda A.J."/>
            <person name="Yan W."/>
            <person name="Fan B."/>
            <person name="Jiang Y."/>
            <person name="Adhikari A."/>
            <person name="Zheng C.-J."/>
            <person name="Schuster L."/>
            <person name="Cowan T.M."/>
            <person name="Smanski M.J."/>
            <person name="Chevrette M.G."/>
            <person name="De Carvalho L.P.S."/>
            <person name="Shen B."/>
        </authorList>
    </citation>
    <scope>NUCLEOTIDE SEQUENCE [LARGE SCALE GENOMIC DNA]</scope>
    <source>
        <strain evidence="1 2">NPDC058328</strain>
    </source>
</reference>